<protein>
    <submittedName>
        <fullName evidence="1">Uncharacterized protein</fullName>
    </submittedName>
</protein>
<organism evidence="1">
    <name type="scientific">Arundo donax</name>
    <name type="common">Giant reed</name>
    <name type="synonym">Donax arundinaceus</name>
    <dbReference type="NCBI Taxonomy" id="35708"/>
    <lineage>
        <taxon>Eukaryota</taxon>
        <taxon>Viridiplantae</taxon>
        <taxon>Streptophyta</taxon>
        <taxon>Embryophyta</taxon>
        <taxon>Tracheophyta</taxon>
        <taxon>Spermatophyta</taxon>
        <taxon>Magnoliopsida</taxon>
        <taxon>Liliopsida</taxon>
        <taxon>Poales</taxon>
        <taxon>Poaceae</taxon>
        <taxon>PACMAD clade</taxon>
        <taxon>Arundinoideae</taxon>
        <taxon>Arundineae</taxon>
        <taxon>Arundo</taxon>
    </lineage>
</organism>
<dbReference type="EMBL" id="GBRH01251188">
    <property type="protein sequence ID" value="JAD46707.1"/>
    <property type="molecule type" value="Transcribed_RNA"/>
</dbReference>
<reference evidence="1" key="1">
    <citation type="submission" date="2014-09" db="EMBL/GenBank/DDBJ databases">
        <authorList>
            <person name="Magalhaes I.L.F."/>
            <person name="Oliveira U."/>
            <person name="Santos F.R."/>
            <person name="Vidigal T.H.D.A."/>
            <person name="Brescovit A.D."/>
            <person name="Santos A.J."/>
        </authorList>
    </citation>
    <scope>NUCLEOTIDE SEQUENCE</scope>
    <source>
        <tissue evidence="1">Shoot tissue taken approximately 20 cm above the soil surface</tissue>
    </source>
</reference>
<name>A0A0A9AHZ6_ARUDO</name>
<sequence length="61" mass="7543">MAFQILRLLKEFKDVETQHIGHCAQHNINSNKQLLQAYYLWKKIIFIKHQQKWTTKYNKRK</sequence>
<dbReference type="AlphaFoldDB" id="A0A0A9AHZ6"/>
<proteinExistence type="predicted"/>
<evidence type="ECO:0000313" key="1">
    <source>
        <dbReference type="EMBL" id="JAD46707.1"/>
    </source>
</evidence>
<reference evidence="1" key="2">
    <citation type="journal article" date="2015" name="Data Brief">
        <title>Shoot transcriptome of the giant reed, Arundo donax.</title>
        <authorList>
            <person name="Barrero R.A."/>
            <person name="Guerrero F.D."/>
            <person name="Moolhuijzen P."/>
            <person name="Goolsby J.A."/>
            <person name="Tidwell J."/>
            <person name="Bellgard S.E."/>
            <person name="Bellgard M.I."/>
        </authorList>
    </citation>
    <scope>NUCLEOTIDE SEQUENCE</scope>
    <source>
        <tissue evidence="1">Shoot tissue taken approximately 20 cm above the soil surface</tissue>
    </source>
</reference>
<accession>A0A0A9AHZ6</accession>